<feature type="signal peptide" evidence="1">
    <location>
        <begin position="1"/>
        <end position="19"/>
    </location>
</feature>
<feature type="domain" description="PRC-barrel" evidence="2">
    <location>
        <begin position="74"/>
        <end position="117"/>
    </location>
</feature>
<evidence type="ECO:0000313" key="3">
    <source>
        <dbReference type="EMBL" id="SPJ22619.1"/>
    </source>
</evidence>
<dbReference type="InterPro" id="IPR027275">
    <property type="entry name" value="PRC-brl_dom"/>
</dbReference>
<feature type="chain" id="PRO_5015354661" description="PRC-barrel domain-containing protein" evidence="1">
    <location>
        <begin position="20"/>
        <end position="147"/>
    </location>
</feature>
<accession>A0A2R8BR35</accession>
<evidence type="ECO:0000313" key="4">
    <source>
        <dbReference type="Proteomes" id="UP000244912"/>
    </source>
</evidence>
<evidence type="ECO:0000259" key="2">
    <source>
        <dbReference type="Pfam" id="PF05239"/>
    </source>
</evidence>
<gene>
    <name evidence="3" type="ORF">PAA8504_00414</name>
</gene>
<dbReference type="Proteomes" id="UP000244912">
    <property type="component" value="Unassembled WGS sequence"/>
</dbReference>
<dbReference type="EMBL" id="ONZF01000001">
    <property type="protein sequence ID" value="SPJ22619.1"/>
    <property type="molecule type" value="Genomic_DNA"/>
</dbReference>
<keyword evidence="4" id="KW-1185">Reference proteome</keyword>
<dbReference type="Pfam" id="PF05239">
    <property type="entry name" value="PRC"/>
    <property type="match status" value="1"/>
</dbReference>
<dbReference type="RefSeq" id="WP_181375665.1">
    <property type="nucleotide sequence ID" value="NZ_ONZF01000001.1"/>
</dbReference>
<protein>
    <recommendedName>
        <fullName evidence="2">PRC-barrel domain-containing protein</fullName>
    </recommendedName>
</protein>
<evidence type="ECO:0000256" key="1">
    <source>
        <dbReference type="SAM" id="SignalP"/>
    </source>
</evidence>
<dbReference type="Gene3D" id="2.30.30.240">
    <property type="entry name" value="PRC-barrel domain"/>
    <property type="match status" value="1"/>
</dbReference>
<dbReference type="SUPFAM" id="SSF50346">
    <property type="entry name" value="PRC-barrel domain"/>
    <property type="match status" value="1"/>
</dbReference>
<organism evidence="3 4">
    <name type="scientific">Palleronia abyssalis</name>
    <dbReference type="NCBI Taxonomy" id="1501240"/>
    <lineage>
        <taxon>Bacteria</taxon>
        <taxon>Pseudomonadati</taxon>
        <taxon>Pseudomonadota</taxon>
        <taxon>Alphaproteobacteria</taxon>
        <taxon>Rhodobacterales</taxon>
        <taxon>Roseobacteraceae</taxon>
        <taxon>Palleronia</taxon>
    </lineage>
</organism>
<name>A0A2R8BR35_9RHOB</name>
<dbReference type="AlphaFoldDB" id="A0A2R8BR35"/>
<sequence length="147" mass="15583">MLRKPVIAAAILFALPAAAQDAASFSEDAAAPDPQNIITAEMLEDARVVSLEGNYDQDVWDDSAPLSAMVANLTEIGGVEDVVLSVDGQMLGLTTDVGGFIGIGDKTVMIPLEDIRLVRPADGSDITIVTRLGMEPLQDLPEFEIED</sequence>
<dbReference type="InterPro" id="IPR011033">
    <property type="entry name" value="PRC_barrel-like_sf"/>
</dbReference>
<reference evidence="3 4" key="1">
    <citation type="submission" date="2018-03" db="EMBL/GenBank/DDBJ databases">
        <authorList>
            <person name="Keele B.F."/>
        </authorList>
    </citation>
    <scope>NUCLEOTIDE SEQUENCE [LARGE SCALE GENOMIC DNA]</scope>
    <source>
        <strain evidence="3 4">CECT 8504</strain>
    </source>
</reference>
<proteinExistence type="predicted"/>
<keyword evidence="1" id="KW-0732">Signal</keyword>